<evidence type="ECO:0000259" key="12">
    <source>
        <dbReference type="PROSITE" id="PS50109"/>
    </source>
</evidence>
<dbReference type="CDD" id="cd00082">
    <property type="entry name" value="HisKA"/>
    <property type="match status" value="1"/>
</dbReference>
<dbReference type="FunFam" id="1.10.287.130:FF:000038">
    <property type="entry name" value="Sensory transduction histidine kinase"/>
    <property type="match status" value="1"/>
</dbReference>
<evidence type="ECO:0000256" key="2">
    <source>
        <dbReference type="ARBA" id="ARBA00004370"/>
    </source>
</evidence>
<dbReference type="InterPro" id="IPR001610">
    <property type="entry name" value="PAC"/>
</dbReference>
<dbReference type="PANTHER" id="PTHR43047">
    <property type="entry name" value="TWO-COMPONENT HISTIDINE PROTEIN KINASE"/>
    <property type="match status" value="1"/>
</dbReference>
<dbReference type="PROSITE" id="PS50112">
    <property type="entry name" value="PAS"/>
    <property type="match status" value="3"/>
</dbReference>
<dbReference type="InterPro" id="IPR004358">
    <property type="entry name" value="Sig_transdc_His_kin-like_C"/>
</dbReference>
<dbReference type="FunFam" id="3.30.565.10:FF:000010">
    <property type="entry name" value="Sensor histidine kinase RcsC"/>
    <property type="match status" value="1"/>
</dbReference>
<feature type="domain" description="PAS" evidence="13">
    <location>
        <begin position="435"/>
        <end position="504"/>
    </location>
</feature>
<sequence>MHDLSGAMLEAIMASASDAIFSHDCAGRITRWGKGAERLFGYAPDEMIGQPLLRLIPEAQRADEAGNMDRLRRGMATPAFDTRRIARKGSSVETTVSITPILGPDGQVLGGLRIVRDIGAVNQQRRELERLNQLYSALRAINQTIARSLSPQQLFDEVSRILVQEGGFRTALIGIHDPGTRQIVPMACDGNATEILRESKIYSDDRIEGQGPGGRAFRSGKPVICNDTETDPSTQHLRQMVARLGLLSWAVFPIFCLGETVGLLIVYSDRKDYFQEPEISLLRDAAADVSFGLDLLAREQARNRAEALVRSEQAFGEAMINTLPGIVYFYDMSGRFIRWNRNFETVSEYSSAEIATMHPLDFFPEEERPLLATRINEVFSSGEAAVEAHFKSKSGLLIPHYFTGRRVEMGGHDYLIGVGIDITDRVRAEEASRLSEQRYRALFEHAPDGILIGTAEGFIDANQSMCRMLGLRRDEIIGRRASDFVAEDERSRLTAAFREFAERPRYHHQWMLRRADNSVFPADVIAEQLPDGNVMAMARDVSEREAAADTLRDLNRTLEQRVETRTRDLAEALSRAERADKVKSAFLANMSHELRTPLNSIIGFTGIILQGLAGPLNDEQRKQLGMVRNSARHLLDLINDVLDISKIEAGQLSVRHEAFDIAASIDHAIEQIRPMAERKGLSLTIDAAKAPAILVADRRRVEQILLNLLSNAVKFTTEGAVILKVATSPDFRGKDGLGPPRPAVRFDVTDTGIGIGLADLETLFQPFRQLDSGLTRQHEGTGLGLAICRRLARLMDGEVSAISAPGKGSTFTAIIPLEQAP</sequence>
<dbReference type="GO" id="GO:0016020">
    <property type="term" value="C:membrane"/>
    <property type="evidence" value="ECO:0007669"/>
    <property type="project" value="UniProtKB-SubCell"/>
</dbReference>
<dbReference type="InterPro" id="IPR013656">
    <property type="entry name" value="PAS_4"/>
</dbReference>
<feature type="domain" description="PAS" evidence="13">
    <location>
        <begin position="5"/>
        <end position="53"/>
    </location>
</feature>
<evidence type="ECO:0000256" key="8">
    <source>
        <dbReference type="ARBA" id="ARBA00022840"/>
    </source>
</evidence>
<evidence type="ECO:0000259" key="13">
    <source>
        <dbReference type="PROSITE" id="PS50112"/>
    </source>
</evidence>
<evidence type="ECO:0000256" key="3">
    <source>
        <dbReference type="ARBA" id="ARBA00012438"/>
    </source>
</evidence>
<dbReference type="SMART" id="SM00065">
    <property type="entry name" value="GAF"/>
    <property type="match status" value="1"/>
</dbReference>
<evidence type="ECO:0000313" key="15">
    <source>
        <dbReference type="EMBL" id="MBL4919296.1"/>
    </source>
</evidence>
<feature type="domain" description="PAS" evidence="13">
    <location>
        <begin position="312"/>
        <end position="382"/>
    </location>
</feature>
<dbReference type="SMART" id="SM00388">
    <property type="entry name" value="HisKA"/>
    <property type="match status" value="1"/>
</dbReference>
<dbReference type="CDD" id="cd00130">
    <property type="entry name" value="PAS"/>
    <property type="match status" value="3"/>
</dbReference>
<keyword evidence="7" id="KW-0418">Kinase</keyword>
<evidence type="ECO:0000256" key="7">
    <source>
        <dbReference type="ARBA" id="ARBA00022777"/>
    </source>
</evidence>
<dbReference type="AlphaFoldDB" id="A0A8K0VDV1"/>
<evidence type="ECO:0000256" key="9">
    <source>
        <dbReference type="ARBA" id="ARBA00023012"/>
    </source>
</evidence>
<dbReference type="SMART" id="SM00387">
    <property type="entry name" value="HATPase_c"/>
    <property type="match status" value="1"/>
</dbReference>
<dbReference type="InterPro" id="IPR003594">
    <property type="entry name" value="HATPase_dom"/>
</dbReference>
<dbReference type="NCBIfam" id="TIGR00229">
    <property type="entry name" value="sensory_box"/>
    <property type="match status" value="3"/>
</dbReference>
<dbReference type="Gene3D" id="3.30.565.10">
    <property type="entry name" value="Histidine kinase-like ATPase, C-terminal domain"/>
    <property type="match status" value="1"/>
</dbReference>
<evidence type="ECO:0000256" key="4">
    <source>
        <dbReference type="ARBA" id="ARBA00022553"/>
    </source>
</evidence>
<name>A0A8K0VDV1_9RHOB</name>
<dbReference type="Gene3D" id="3.30.450.40">
    <property type="match status" value="1"/>
</dbReference>
<feature type="domain" description="Histidine kinase" evidence="12">
    <location>
        <begin position="589"/>
        <end position="819"/>
    </location>
</feature>
<keyword evidence="4" id="KW-0597">Phosphoprotein</keyword>
<accession>A0A8K0VDV1</accession>
<dbReference type="InterPro" id="IPR035965">
    <property type="entry name" value="PAS-like_dom_sf"/>
</dbReference>
<keyword evidence="11" id="KW-0131">Cell cycle</keyword>
<gene>
    <name evidence="15" type="ORF">JL811_18950</name>
</gene>
<dbReference type="RefSeq" id="WP_202690277.1">
    <property type="nucleotide sequence ID" value="NZ_JAESVN010000017.1"/>
</dbReference>
<dbReference type="Pfam" id="PF13185">
    <property type="entry name" value="GAF_2"/>
    <property type="match status" value="1"/>
</dbReference>
<dbReference type="Pfam" id="PF00512">
    <property type="entry name" value="HisKA"/>
    <property type="match status" value="1"/>
</dbReference>
<dbReference type="InterPro" id="IPR003018">
    <property type="entry name" value="GAF"/>
</dbReference>
<comment type="catalytic activity">
    <reaction evidence="1">
        <text>ATP + protein L-histidine = ADP + protein N-phospho-L-histidine.</text>
        <dbReference type="EC" id="2.7.13.3"/>
    </reaction>
</comment>
<keyword evidence="16" id="KW-1185">Reference proteome</keyword>
<dbReference type="SUPFAM" id="SSF55785">
    <property type="entry name" value="PYP-like sensor domain (PAS domain)"/>
    <property type="match status" value="3"/>
</dbReference>
<proteinExistence type="predicted"/>
<keyword evidence="8" id="KW-0067">ATP-binding</keyword>
<evidence type="ECO:0000256" key="11">
    <source>
        <dbReference type="ARBA" id="ARBA00023306"/>
    </source>
</evidence>
<dbReference type="CDD" id="cd16922">
    <property type="entry name" value="HATPase_EvgS-ArcB-TorS-like"/>
    <property type="match status" value="1"/>
</dbReference>
<evidence type="ECO:0000256" key="5">
    <source>
        <dbReference type="ARBA" id="ARBA00022679"/>
    </source>
</evidence>
<dbReference type="Pfam" id="PF13426">
    <property type="entry name" value="PAS_9"/>
    <property type="match status" value="1"/>
</dbReference>
<dbReference type="PROSITE" id="PS50113">
    <property type="entry name" value="PAC"/>
    <property type="match status" value="1"/>
</dbReference>
<evidence type="ECO:0000256" key="1">
    <source>
        <dbReference type="ARBA" id="ARBA00000085"/>
    </source>
</evidence>
<feature type="domain" description="PAC" evidence="14">
    <location>
        <begin position="78"/>
        <end position="130"/>
    </location>
</feature>
<dbReference type="SMART" id="SM00086">
    <property type="entry name" value="PAC"/>
    <property type="match status" value="3"/>
</dbReference>
<dbReference type="InterPro" id="IPR029016">
    <property type="entry name" value="GAF-like_dom_sf"/>
</dbReference>
<dbReference type="PROSITE" id="PS50109">
    <property type="entry name" value="HIS_KIN"/>
    <property type="match status" value="1"/>
</dbReference>
<evidence type="ECO:0000256" key="6">
    <source>
        <dbReference type="ARBA" id="ARBA00022741"/>
    </source>
</evidence>
<dbReference type="GO" id="GO:0005524">
    <property type="term" value="F:ATP binding"/>
    <property type="evidence" value="ECO:0007669"/>
    <property type="project" value="UniProtKB-KW"/>
</dbReference>
<dbReference type="InterPro" id="IPR036890">
    <property type="entry name" value="HATPase_C_sf"/>
</dbReference>
<evidence type="ECO:0000256" key="10">
    <source>
        <dbReference type="ARBA" id="ARBA00023136"/>
    </source>
</evidence>
<comment type="caution">
    <text evidence="15">The sequence shown here is derived from an EMBL/GenBank/DDBJ whole genome shotgun (WGS) entry which is preliminary data.</text>
</comment>
<dbReference type="InterPro" id="IPR036097">
    <property type="entry name" value="HisK_dim/P_sf"/>
</dbReference>
<dbReference type="InterPro" id="IPR005467">
    <property type="entry name" value="His_kinase_dom"/>
</dbReference>
<evidence type="ECO:0000313" key="16">
    <source>
        <dbReference type="Proteomes" id="UP000648908"/>
    </source>
</evidence>
<dbReference type="EC" id="2.7.13.3" evidence="3"/>
<dbReference type="Proteomes" id="UP000648908">
    <property type="component" value="Unassembled WGS sequence"/>
</dbReference>
<dbReference type="InterPro" id="IPR013767">
    <property type="entry name" value="PAS_fold"/>
</dbReference>
<organism evidence="15 16">
    <name type="scientific">Szabonella alba</name>
    <dbReference type="NCBI Taxonomy" id="2804194"/>
    <lineage>
        <taxon>Bacteria</taxon>
        <taxon>Pseudomonadati</taxon>
        <taxon>Pseudomonadota</taxon>
        <taxon>Alphaproteobacteria</taxon>
        <taxon>Rhodobacterales</taxon>
        <taxon>Paracoccaceae</taxon>
        <taxon>Szabonella</taxon>
    </lineage>
</organism>
<protein>
    <recommendedName>
        <fullName evidence="3">histidine kinase</fullName>
        <ecNumber evidence="3">2.7.13.3</ecNumber>
    </recommendedName>
</protein>
<keyword evidence="5" id="KW-0808">Transferase</keyword>
<keyword evidence="10" id="KW-0472">Membrane</keyword>
<dbReference type="PRINTS" id="PR00344">
    <property type="entry name" value="BCTRLSENSOR"/>
</dbReference>
<dbReference type="SUPFAM" id="SSF55781">
    <property type="entry name" value="GAF domain-like"/>
    <property type="match status" value="1"/>
</dbReference>
<comment type="subcellular location">
    <subcellularLocation>
        <location evidence="2">Membrane</location>
    </subcellularLocation>
</comment>
<dbReference type="SMART" id="SM00091">
    <property type="entry name" value="PAS"/>
    <property type="match status" value="3"/>
</dbReference>
<dbReference type="InterPro" id="IPR000700">
    <property type="entry name" value="PAS-assoc_C"/>
</dbReference>
<dbReference type="Gene3D" id="3.30.450.20">
    <property type="entry name" value="PAS domain"/>
    <property type="match status" value="3"/>
</dbReference>
<dbReference type="SUPFAM" id="SSF47384">
    <property type="entry name" value="Homodimeric domain of signal transducing histidine kinase"/>
    <property type="match status" value="1"/>
</dbReference>
<evidence type="ECO:0000259" key="14">
    <source>
        <dbReference type="PROSITE" id="PS50113"/>
    </source>
</evidence>
<dbReference type="EMBL" id="JAESVN010000017">
    <property type="protein sequence ID" value="MBL4919296.1"/>
    <property type="molecule type" value="Genomic_DNA"/>
</dbReference>
<dbReference type="InterPro" id="IPR000014">
    <property type="entry name" value="PAS"/>
</dbReference>
<dbReference type="Gene3D" id="1.10.287.130">
    <property type="match status" value="1"/>
</dbReference>
<dbReference type="Pfam" id="PF00989">
    <property type="entry name" value="PAS"/>
    <property type="match status" value="1"/>
</dbReference>
<keyword evidence="6" id="KW-0547">Nucleotide-binding</keyword>
<dbReference type="Pfam" id="PF02518">
    <property type="entry name" value="HATPase_c"/>
    <property type="match status" value="1"/>
</dbReference>
<reference evidence="15" key="1">
    <citation type="submission" date="2021-01" db="EMBL/GenBank/DDBJ databases">
        <title>Tabrizicola alba sp. nov. a motile alkaliphilic bacterium isolated from a soda lake.</title>
        <authorList>
            <person name="Szuroczki S."/>
            <person name="Abbaszade G."/>
            <person name="Schumann P."/>
            <person name="Toth E."/>
        </authorList>
    </citation>
    <scope>NUCLEOTIDE SEQUENCE</scope>
    <source>
        <strain evidence="15">DMG-N-6</strain>
    </source>
</reference>
<dbReference type="GO" id="GO:0000155">
    <property type="term" value="F:phosphorelay sensor kinase activity"/>
    <property type="evidence" value="ECO:0007669"/>
    <property type="project" value="InterPro"/>
</dbReference>
<keyword evidence="9" id="KW-0902">Two-component regulatory system</keyword>
<dbReference type="SUPFAM" id="SSF55874">
    <property type="entry name" value="ATPase domain of HSP90 chaperone/DNA topoisomerase II/histidine kinase"/>
    <property type="match status" value="1"/>
</dbReference>
<dbReference type="GO" id="GO:0006355">
    <property type="term" value="P:regulation of DNA-templated transcription"/>
    <property type="evidence" value="ECO:0007669"/>
    <property type="project" value="InterPro"/>
</dbReference>
<dbReference type="InterPro" id="IPR003661">
    <property type="entry name" value="HisK_dim/P_dom"/>
</dbReference>
<dbReference type="Pfam" id="PF08448">
    <property type="entry name" value="PAS_4"/>
    <property type="match status" value="1"/>
</dbReference>